<evidence type="ECO:0000256" key="5">
    <source>
        <dbReference type="ARBA" id="ARBA00022824"/>
    </source>
</evidence>
<evidence type="ECO:0000256" key="6">
    <source>
        <dbReference type="ARBA" id="ARBA00022989"/>
    </source>
</evidence>
<evidence type="ECO:0000256" key="3">
    <source>
        <dbReference type="ARBA" id="ARBA00022448"/>
    </source>
</evidence>
<proteinExistence type="inferred from homology"/>
<name>J7REG7_HUIN7</name>
<keyword evidence="4 10" id="KW-0812">Transmembrane</keyword>
<evidence type="ECO:0000313" key="12">
    <source>
        <dbReference type="Proteomes" id="UP000006310"/>
    </source>
</evidence>
<dbReference type="GO" id="GO:0000139">
    <property type="term" value="C:Golgi membrane"/>
    <property type="evidence" value="ECO:0007669"/>
    <property type="project" value="UniProtKB-SubCell"/>
</dbReference>
<organism evidence="11 12">
    <name type="scientific">Huiozyma naganishii (strain ATCC MYA-139 / BCRC 22969 / CBS 8797 / KCTC 17520 / NBRC 10181 / NCYC 3082 / Yp74L-3)</name>
    <name type="common">Yeast</name>
    <name type="synonym">Kazachstania naganishii</name>
    <dbReference type="NCBI Taxonomy" id="1071383"/>
    <lineage>
        <taxon>Eukaryota</taxon>
        <taxon>Fungi</taxon>
        <taxon>Dikarya</taxon>
        <taxon>Ascomycota</taxon>
        <taxon>Saccharomycotina</taxon>
        <taxon>Saccharomycetes</taxon>
        <taxon>Saccharomycetales</taxon>
        <taxon>Saccharomycetaceae</taxon>
        <taxon>Huiozyma</taxon>
    </lineage>
</organism>
<evidence type="ECO:0000256" key="4">
    <source>
        <dbReference type="ARBA" id="ARBA00022692"/>
    </source>
</evidence>
<reference evidence="11 12" key="1">
    <citation type="journal article" date="2011" name="Proc. Natl. Acad. Sci. U.S.A.">
        <title>Evolutionary erosion of yeast sex chromosomes by mating-type switching accidents.</title>
        <authorList>
            <person name="Gordon J.L."/>
            <person name="Armisen D."/>
            <person name="Proux-Wera E."/>
            <person name="Oheigeartaigh S.S."/>
            <person name="Byrne K.P."/>
            <person name="Wolfe K.H."/>
        </authorList>
    </citation>
    <scope>NUCLEOTIDE SEQUENCE [LARGE SCALE GENOMIC DNA]</scope>
    <source>
        <strain evidence="12">ATCC MYA-139 / BCRC 22969 / CBS 8797 / CCRC 22969 / KCTC 17520 / NBRC 10181 / NCYC 3082</strain>
    </source>
</reference>
<dbReference type="Proteomes" id="UP000006310">
    <property type="component" value="Chromosome 1"/>
</dbReference>
<evidence type="ECO:0000256" key="10">
    <source>
        <dbReference type="RuleBase" id="RU368065"/>
    </source>
</evidence>
<keyword evidence="3 10" id="KW-0813">Transport</keyword>
<gene>
    <name evidence="11" type="primary">KNAG0A02640</name>
    <name evidence="11" type="ordered locus">KNAG_0A02640</name>
</gene>
<keyword evidence="10" id="KW-0746">Sphingolipid metabolism</keyword>
<keyword evidence="7 10" id="KW-0445">Lipid transport</keyword>
<dbReference type="HOGENOM" id="CLU_057366_2_0_1"/>
<reference evidence="12" key="2">
    <citation type="submission" date="2012-08" db="EMBL/GenBank/DDBJ databases">
        <title>Genome sequence of Kazachstania naganishii.</title>
        <authorList>
            <person name="Gordon J.L."/>
            <person name="Armisen D."/>
            <person name="Proux-Wera E."/>
            <person name="OhEigeartaigh S.S."/>
            <person name="Byrne K.P."/>
            <person name="Wolfe K.H."/>
        </authorList>
    </citation>
    <scope>NUCLEOTIDE SEQUENCE [LARGE SCALE GENOMIC DNA]</scope>
    <source>
        <strain evidence="12">ATCC MYA-139 / BCRC 22969 / CBS 8797 / CCRC 22969 / KCTC 17520 / NBRC 10181 / NCYC 3082</strain>
    </source>
</reference>
<sequence length="298" mass="34760">MICINCCAATESLYVVYSNNHIQLTDCSRCHDVVDKYIEIDNVILFIDLLLLKPGAYRHLVYNSLEINCSKYKPWKPLRGAPLLQQPRLFRLNLRNWLQKYDTLNRLWVLLIAFEIYLKWINEESKMAQHSREGSDQGCIAKLGVFHWDIFHQYMFFALYSLLDISIFHYSLQFCIIGLCGWGRDIKLAKHIMSYTTLLSYGAKIFPILTIIWPYDTLLSMNIIQWVANLYVVESLKIVTNLSYFKIVTAVVATALLRTVTVKPLLFLFLTGCNYQQWKTCIASEGNFLLRNLEIPFI</sequence>
<keyword evidence="12" id="KW-1185">Reference proteome</keyword>
<keyword evidence="10" id="KW-0333">Golgi apparatus</keyword>
<comment type="similarity">
    <text evidence="2 10">Belongs to the ARV1 family.</text>
</comment>
<dbReference type="AlphaFoldDB" id="J7REG7"/>
<keyword evidence="5 10" id="KW-0256">Endoplasmic reticulum</keyword>
<protein>
    <recommendedName>
        <fullName evidence="10">Protein ARV</fullName>
    </recommendedName>
</protein>
<comment type="function">
    <text evidence="10">Mediator of sterol homeostasis involved in sterol uptake, trafficking and distribution into membranes.</text>
</comment>
<feature type="transmembrane region" description="Helical" evidence="10">
    <location>
        <begin position="154"/>
        <end position="180"/>
    </location>
</feature>
<dbReference type="GO" id="GO:0035376">
    <property type="term" value="P:sterol import"/>
    <property type="evidence" value="ECO:0007669"/>
    <property type="project" value="EnsemblFungi"/>
</dbReference>
<evidence type="ECO:0000256" key="9">
    <source>
        <dbReference type="ARBA" id="ARBA00023136"/>
    </source>
</evidence>
<dbReference type="GO" id="GO:0035621">
    <property type="term" value="P:ER to Golgi ceramide transport"/>
    <property type="evidence" value="ECO:0007669"/>
    <property type="project" value="EnsemblFungi"/>
</dbReference>
<dbReference type="GO" id="GO:0006506">
    <property type="term" value="P:GPI anchor biosynthetic process"/>
    <property type="evidence" value="ECO:0007669"/>
    <property type="project" value="EnsemblFungi"/>
</dbReference>
<dbReference type="OMA" id="MLDMNVK"/>
<feature type="transmembrane region" description="Helical" evidence="10">
    <location>
        <begin position="192"/>
        <end position="215"/>
    </location>
</feature>
<dbReference type="GO" id="GO:0032366">
    <property type="term" value="P:intracellular sterol transport"/>
    <property type="evidence" value="ECO:0007669"/>
    <property type="project" value="UniProtKB-UniRule"/>
</dbReference>
<dbReference type="GeneID" id="34523588"/>
<dbReference type="PANTHER" id="PTHR14467">
    <property type="entry name" value="ARV1"/>
    <property type="match status" value="1"/>
</dbReference>
<evidence type="ECO:0000256" key="1">
    <source>
        <dbReference type="ARBA" id="ARBA00004477"/>
    </source>
</evidence>
<dbReference type="Pfam" id="PF04161">
    <property type="entry name" value="Arv1"/>
    <property type="match status" value="1"/>
</dbReference>
<dbReference type="InterPro" id="IPR007290">
    <property type="entry name" value="Arv1"/>
</dbReference>
<evidence type="ECO:0000256" key="2">
    <source>
        <dbReference type="ARBA" id="ARBA00009187"/>
    </source>
</evidence>
<dbReference type="GO" id="GO:0030148">
    <property type="term" value="P:sphingolipid biosynthetic process"/>
    <property type="evidence" value="ECO:0007669"/>
    <property type="project" value="EnsemblFungi"/>
</dbReference>
<dbReference type="GO" id="GO:0005789">
    <property type="term" value="C:endoplasmic reticulum membrane"/>
    <property type="evidence" value="ECO:0007669"/>
    <property type="project" value="UniProtKB-SubCell"/>
</dbReference>
<comment type="subcellular location">
    <subcellularLocation>
        <location evidence="1 10">Endoplasmic reticulum membrane</location>
        <topology evidence="1 10">Multi-pass membrane protein</topology>
    </subcellularLocation>
    <subcellularLocation>
        <location evidence="10">Golgi apparatus membrane</location>
        <topology evidence="10">Multi-pass membrane protein</topology>
    </subcellularLocation>
</comment>
<dbReference type="OrthoDB" id="2192830at2759"/>
<dbReference type="GO" id="GO:0032541">
    <property type="term" value="C:cortical endoplasmic reticulum"/>
    <property type="evidence" value="ECO:0007669"/>
    <property type="project" value="EnsemblFungi"/>
</dbReference>
<dbReference type="KEGG" id="kng:KNAG_0A02640"/>
<dbReference type="GO" id="GO:0097036">
    <property type="term" value="P:regulation of plasma membrane sterol distribution"/>
    <property type="evidence" value="ECO:0007669"/>
    <property type="project" value="UniProtKB-UniRule"/>
</dbReference>
<comment type="function">
    <text evidence="10">Regulates also the sphingolipid metabolism.</text>
</comment>
<dbReference type="PANTHER" id="PTHR14467:SF0">
    <property type="entry name" value="PROTEIN ARV1"/>
    <property type="match status" value="1"/>
</dbReference>
<dbReference type="GO" id="GO:0016125">
    <property type="term" value="P:sterol metabolic process"/>
    <property type="evidence" value="ECO:0007669"/>
    <property type="project" value="UniProtKB-UniRule"/>
</dbReference>
<dbReference type="EMBL" id="HE978314">
    <property type="protein sequence ID" value="CCK67953.1"/>
    <property type="molecule type" value="Genomic_DNA"/>
</dbReference>
<evidence type="ECO:0000313" key="11">
    <source>
        <dbReference type="EMBL" id="CCK67953.1"/>
    </source>
</evidence>
<evidence type="ECO:0000256" key="8">
    <source>
        <dbReference type="ARBA" id="ARBA00023098"/>
    </source>
</evidence>
<dbReference type="eggNOG" id="KOG3134">
    <property type="taxonomic scope" value="Eukaryota"/>
</dbReference>
<evidence type="ECO:0000256" key="7">
    <source>
        <dbReference type="ARBA" id="ARBA00023055"/>
    </source>
</evidence>
<feature type="transmembrane region" description="Helical" evidence="10">
    <location>
        <begin position="104"/>
        <end position="121"/>
    </location>
</feature>
<dbReference type="RefSeq" id="XP_022462199.1">
    <property type="nucleotide sequence ID" value="XM_022606919.1"/>
</dbReference>
<keyword evidence="9 10" id="KW-0472">Membrane</keyword>
<accession>J7REG7</accession>
<keyword evidence="8 10" id="KW-0443">Lipid metabolism</keyword>
<dbReference type="GO" id="GO:0006897">
    <property type="term" value="P:endocytosis"/>
    <property type="evidence" value="ECO:0007669"/>
    <property type="project" value="EnsemblFungi"/>
</dbReference>
<dbReference type="STRING" id="1071383.J7REG7"/>
<keyword evidence="6 10" id="KW-1133">Transmembrane helix</keyword>